<evidence type="ECO:0000256" key="2">
    <source>
        <dbReference type="ARBA" id="ARBA00022723"/>
    </source>
</evidence>
<proteinExistence type="inferred from homology"/>
<dbReference type="OrthoDB" id="288590at2759"/>
<dbReference type="eggNOG" id="KOG0143">
    <property type="taxonomic scope" value="Eukaryota"/>
</dbReference>
<dbReference type="Pfam" id="PF03171">
    <property type="entry name" value="2OG-FeII_Oxy"/>
    <property type="match status" value="1"/>
</dbReference>
<dbReference type="GO" id="GO:0016491">
    <property type="term" value="F:oxidoreductase activity"/>
    <property type="evidence" value="ECO:0007669"/>
    <property type="project" value="UniProtKB-KW"/>
</dbReference>
<evidence type="ECO:0000256" key="4">
    <source>
        <dbReference type="ARBA" id="ARBA00023004"/>
    </source>
</evidence>
<dbReference type="OMA" id="FTTRHDP"/>
<evidence type="ECO:0000313" key="8">
    <source>
        <dbReference type="EMBL" id="CBJ26611.1"/>
    </source>
</evidence>
<dbReference type="PANTHER" id="PTHR10209">
    <property type="entry name" value="OXIDOREDUCTASE, 2OG-FE II OXYGENASE FAMILY PROTEIN"/>
    <property type="match status" value="1"/>
</dbReference>
<dbReference type="EMBL" id="FN649758">
    <property type="protein sequence ID" value="CBJ26611.1"/>
    <property type="molecule type" value="Genomic_DNA"/>
</dbReference>
<reference evidence="8 9" key="1">
    <citation type="journal article" date="2010" name="Nature">
        <title>The Ectocarpus genome and the independent evolution of multicellularity in brown algae.</title>
        <authorList>
            <person name="Cock J.M."/>
            <person name="Sterck L."/>
            <person name="Rouze P."/>
            <person name="Scornet D."/>
            <person name="Allen A.E."/>
            <person name="Amoutzias G."/>
            <person name="Anthouard V."/>
            <person name="Artiguenave F."/>
            <person name="Aury J.M."/>
            <person name="Badger J.H."/>
            <person name="Beszteri B."/>
            <person name="Billiau K."/>
            <person name="Bonnet E."/>
            <person name="Bothwell J.H."/>
            <person name="Bowler C."/>
            <person name="Boyen C."/>
            <person name="Brownlee C."/>
            <person name="Carrano C.J."/>
            <person name="Charrier B."/>
            <person name="Cho G.Y."/>
            <person name="Coelho S.M."/>
            <person name="Collen J."/>
            <person name="Corre E."/>
            <person name="Da Silva C."/>
            <person name="Delage L."/>
            <person name="Delaroque N."/>
            <person name="Dittami S.M."/>
            <person name="Doulbeau S."/>
            <person name="Elias M."/>
            <person name="Farnham G."/>
            <person name="Gachon C.M."/>
            <person name="Gschloessl B."/>
            <person name="Heesch S."/>
            <person name="Jabbari K."/>
            <person name="Jubin C."/>
            <person name="Kawai H."/>
            <person name="Kimura K."/>
            <person name="Kloareg B."/>
            <person name="Kupper F.C."/>
            <person name="Lang D."/>
            <person name="Le Bail A."/>
            <person name="Leblanc C."/>
            <person name="Lerouge P."/>
            <person name="Lohr M."/>
            <person name="Lopez P.J."/>
            <person name="Martens C."/>
            <person name="Maumus F."/>
            <person name="Michel G."/>
            <person name="Miranda-Saavedra D."/>
            <person name="Morales J."/>
            <person name="Moreau H."/>
            <person name="Motomura T."/>
            <person name="Nagasato C."/>
            <person name="Napoli C.A."/>
            <person name="Nelson D.R."/>
            <person name="Nyvall-Collen P."/>
            <person name="Peters A.F."/>
            <person name="Pommier C."/>
            <person name="Potin P."/>
            <person name="Poulain J."/>
            <person name="Quesneville H."/>
            <person name="Read B."/>
            <person name="Rensing S.A."/>
            <person name="Ritter A."/>
            <person name="Rousvoal S."/>
            <person name="Samanta M."/>
            <person name="Samson G."/>
            <person name="Schroeder D.C."/>
            <person name="Segurens B."/>
            <person name="Strittmatter M."/>
            <person name="Tonon T."/>
            <person name="Tregear J.W."/>
            <person name="Valentin K."/>
            <person name="von Dassow P."/>
            <person name="Yamagishi T."/>
            <person name="Van de Peer Y."/>
            <person name="Wincker P."/>
        </authorList>
    </citation>
    <scope>NUCLEOTIDE SEQUENCE [LARGE SCALE GENOMIC DNA]</scope>
    <source>
        <strain evidence="9">Ec32 / CCAP1310/4</strain>
    </source>
</reference>
<dbReference type="SUPFAM" id="SSF51197">
    <property type="entry name" value="Clavaminate synthase-like"/>
    <property type="match status" value="1"/>
</dbReference>
<evidence type="ECO:0000256" key="3">
    <source>
        <dbReference type="ARBA" id="ARBA00023002"/>
    </source>
</evidence>
<keyword evidence="2 5" id="KW-0479">Metal-binding</keyword>
<dbReference type="InterPro" id="IPR044861">
    <property type="entry name" value="IPNS-like_FE2OG_OXY"/>
</dbReference>
<dbReference type="Gene3D" id="2.60.120.330">
    <property type="entry name" value="B-lactam Antibiotic, Isopenicillin N Synthase, Chain"/>
    <property type="match status" value="1"/>
</dbReference>
<keyword evidence="3 5" id="KW-0560">Oxidoreductase</keyword>
<dbReference type="GO" id="GO:0046872">
    <property type="term" value="F:metal ion binding"/>
    <property type="evidence" value="ECO:0007669"/>
    <property type="project" value="UniProtKB-KW"/>
</dbReference>
<comment type="similarity">
    <text evidence="1 5">Belongs to the iron/ascorbate-dependent oxidoreductase family.</text>
</comment>
<feature type="domain" description="Fe2OG dioxygenase" evidence="7">
    <location>
        <begin position="169"/>
        <end position="270"/>
    </location>
</feature>
<gene>
    <name evidence="8" type="ORF">Esi_0035_0122</name>
</gene>
<dbReference type="InterPro" id="IPR026992">
    <property type="entry name" value="DIOX_N"/>
</dbReference>
<evidence type="ECO:0000256" key="1">
    <source>
        <dbReference type="ARBA" id="ARBA00008056"/>
    </source>
</evidence>
<dbReference type="PROSITE" id="PS51471">
    <property type="entry name" value="FE2OG_OXY"/>
    <property type="match status" value="1"/>
</dbReference>
<name>D7FYW9_ECTSI</name>
<dbReference type="Pfam" id="PF14226">
    <property type="entry name" value="DIOX_N"/>
    <property type="match status" value="1"/>
</dbReference>
<dbReference type="Proteomes" id="UP000002630">
    <property type="component" value="Linkage Group LG33"/>
</dbReference>
<dbReference type="PANTHER" id="PTHR10209:SF867">
    <property type="entry name" value="2-OXOGLUTARATE (2OG) AND FE(II)-DEPENDENT OXYGENASE SUPERFAMILY PROTEIN"/>
    <property type="match status" value="1"/>
</dbReference>
<evidence type="ECO:0000313" key="9">
    <source>
        <dbReference type="Proteomes" id="UP000002630"/>
    </source>
</evidence>
<evidence type="ECO:0000256" key="6">
    <source>
        <dbReference type="SAM" id="MobiDB-lite"/>
    </source>
</evidence>
<keyword evidence="9" id="KW-1185">Reference proteome</keyword>
<dbReference type="InterPro" id="IPR005123">
    <property type="entry name" value="Oxoglu/Fe-dep_dioxygenase_dom"/>
</dbReference>
<dbReference type="STRING" id="2880.D7FYW9"/>
<protein>
    <recommendedName>
        <fullName evidence="7">Fe2OG dioxygenase domain-containing protein</fullName>
    </recommendedName>
</protein>
<dbReference type="AlphaFoldDB" id="D7FYW9"/>
<organism evidence="8 9">
    <name type="scientific">Ectocarpus siliculosus</name>
    <name type="common">Brown alga</name>
    <name type="synonym">Conferva siliculosa</name>
    <dbReference type="NCBI Taxonomy" id="2880"/>
    <lineage>
        <taxon>Eukaryota</taxon>
        <taxon>Sar</taxon>
        <taxon>Stramenopiles</taxon>
        <taxon>Ochrophyta</taxon>
        <taxon>PX clade</taxon>
        <taxon>Phaeophyceae</taxon>
        <taxon>Ectocarpales</taxon>
        <taxon>Ectocarpaceae</taxon>
        <taxon>Ectocarpus</taxon>
    </lineage>
</organism>
<keyword evidence="4 5" id="KW-0408">Iron</keyword>
<evidence type="ECO:0000256" key="5">
    <source>
        <dbReference type="RuleBase" id="RU003682"/>
    </source>
</evidence>
<feature type="region of interest" description="Disordered" evidence="6">
    <location>
        <begin position="102"/>
        <end position="122"/>
    </location>
</feature>
<sequence>MWAPPVVDMDSSSAPAVLAKACRDFGFFYVENHGVSEEVMREVFRQSKLFFSLGMDDKMSVRADKNNRGYTPMHEQVLDLENQTKGDTKEGYYIFREGSAGAAADGEHDDARPLSGPNQWPSEELVPGWKTTMQEHFVRMHAVGERLAGLLSVGLGLDPAVFGTCFSEFAHTLRLLHYSAEVSDPGKGVMGAGAHTDWGLMTLLATDEVPGLQVRLNGKWLDIPPRKGAFICNLGDMLQRWTNDDLRSTVHRVVNKLGLERYSIPFFFEPNFDTEVACFPQFCSEENPARYPPVKAGAYLMGKYSQTHQDFDGYQPDSTASSTS</sequence>
<dbReference type="EMBL" id="FN648542">
    <property type="protein sequence ID" value="CBJ26611.1"/>
    <property type="molecule type" value="Genomic_DNA"/>
</dbReference>
<evidence type="ECO:0000259" key="7">
    <source>
        <dbReference type="PROSITE" id="PS51471"/>
    </source>
</evidence>
<accession>D7FYW9</accession>
<dbReference type="InterPro" id="IPR027443">
    <property type="entry name" value="IPNS-like_sf"/>
</dbReference>
<dbReference type="InParanoid" id="D7FYW9"/>
<dbReference type="PRINTS" id="PR00682">
    <property type="entry name" value="IPNSYNTHASE"/>
</dbReference>